<dbReference type="Pfam" id="PF00641">
    <property type="entry name" value="Zn_ribbon_RanBP"/>
    <property type="match status" value="2"/>
</dbReference>
<dbReference type="SMART" id="SM00230">
    <property type="entry name" value="CysPc"/>
    <property type="match status" value="1"/>
</dbReference>
<name>A0A8C5Q4Z1_9ANUR</name>
<evidence type="ECO:0000256" key="7">
    <source>
        <dbReference type="ARBA" id="ARBA00022801"/>
    </source>
</evidence>
<accession>A0A8C5Q4Z1</accession>
<dbReference type="OrthoDB" id="424753at2759"/>
<dbReference type="Gene3D" id="3.90.70.10">
    <property type="entry name" value="Cysteine proteinases"/>
    <property type="match status" value="1"/>
</dbReference>
<dbReference type="FunFam" id="3.90.70.10:FF:000010">
    <property type="entry name" value="Calpain 15"/>
    <property type="match status" value="1"/>
</dbReference>
<dbReference type="InterPro" id="IPR000169">
    <property type="entry name" value="Pept_cys_AS"/>
</dbReference>
<dbReference type="FunFam" id="2.30.30.380:FF:000019">
    <property type="entry name" value="Calpain 15"/>
    <property type="match status" value="1"/>
</dbReference>
<evidence type="ECO:0000313" key="16">
    <source>
        <dbReference type="Ensembl" id="ENSLLEP00000032591.1"/>
    </source>
</evidence>
<feature type="domain" description="RanBP2-type" evidence="14">
    <location>
        <begin position="307"/>
        <end position="336"/>
    </location>
</feature>
<proteinExistence type="inferred from homology"/>
<evidence type="ECO:0000256" key="1">
    <source>
        <dbReference type="ARBA" id="ARBA00007623"/>
    </source>
</evidence>
<evidence type="ECO:0000256" key="8">
    <source>
        <dbReference type="ARBA" id="ARBA00022807"/>
    </source>
</evidence>
<dbReference type="PROSITE" id="PS50199">
    <property type="entry name" value="ZF_RANBP2_2"/>
    <property type="match status" value="4"/>
</dbReference>
<comment type="similarity">
    <text evidence="1">Belongs to the peptidase C2 family.</text>
</comment>
<feature type="compositionally biased region" description="Pro residues" evidence="13">
    <location>
        <begin position="241"/>
        <end position="256"/>
    </location>
</feature>
<feature type="region of interest" description="Disordered" evidence="13">
    <location>
        <begin position="1022"/>
        <end position="1042"/>
    </location>
</feature>
<dbReference type="SMART" id="SM00547">
    <property type="entry name" value="ZnF_RBZ"/>
    <property type="match status" value="5"/>
</dbReference>
<evidence type="ECO:0000256" key="3">
    <source>
        <dbReference type="ARBA" id="ARBA00022670"/>
    </source>
</evidence>
<evidence type="ECO:0000256" key="9">
    <source>
        <dbReference type="ARBA" id="ARBA00022833"/>
    </source>
</evidence>
<evidence type="ECO:0000313" key="17">
    <source>
        <dbReference type="Proteomes" id="UP000694569"/>
    </source>
</evidence>
<dbReference type="PROSITE" id="PS00139">
    <property type="entry name" value="THIOL_PROTEASE_CYS"/>
    <property type="match status" value="1"/>
</dbReference>
<dbReference type="PANTHER" id="PTHR10183:SF382">
    <property type="entry name" value="CALPAIN-15"/>
    <property type="match status" value="1"/>
</dbReference>
<dbReference type="AlphaFoldDB" id="A0A8C5Q4Z1"/>
<keyword evidence="4" id="KW-0479">Metal-binding</keyword>
<dbReference type="InterPro" id="IPR022684">
    <property type="entry name" value="Calpain_cysteine_protease"/>
</dbReference>
<dbReference type="Gene3D" id="4.10.1060.10">
    <property type="entry name" value="Zinc finger, RanBP2-type"/>
    <property type="match status" value="1"/>
</dbReference>
<dbReference type="GO" id="GO:0008270">
    <property type="term" value="F:zinc ion binding"/>
    <property type="evidence" value="ECO:0007669"/>
    <property type="project" value="UniProtKB-KW"/>
</dbReference>
<dbReference type="Ensembl" id="ENSLLET00000033852.1">
    <property type="protein sequence ID" value="ENSLLEP00000032591.1"/>
    <property type="gene ID" value="ENSLLEG00000020585.1"/>
</dbReference>
<dbReference type="PRINTS" id="PR00704">
    <property type="entry name" value="CALPAIN"/>
</dbReference>
<dbReference type="PROSITE" id="PS50203">
    <property type="entry name" value="CALPAIN_CAT"/>
    <property type="match status" value="1"/>
</dbReference>
<keyword evidence="9" id="KW-0862">Zinc</keyword>
<dbReference type="InterPro" id="IPR001300">
    <property type="entry name" value="Peptidase_C2_calpain_cat"/>
</dbReference>
<feature type="active site" evidence="10 11">
    <location>
        <position position="690"/>
    </location>
</feature>
<dbReference type="PROSITE" id="PS01358">
    <property type="entry name" value="ZF_RANBP2_1"/>
    <property type="match status" value="4"/>
</dbReference>
<dbReference type="InterPro" id="IPR036443">
    <property type="entry name" value="Znf_RanBP2_sf"/>
</dbReference>
<dbReference type="Gene3D" id="2.30.30.380">
    <property type="entry name" value="Zn-finger domain of Sec23/24"/>
    <property type="match status" value="2"/>
</dbReference>
<feature type="region of interest" description="Disordered" evidence="13">
    <location>
        <begin position="140"/>
        <end position="161"/>
    </location>
</feature>
<keyword evidence="6 12" id="KW-0863">Zinc-finger</keyword>
<dbReference type="GO" id="GO:0006508">
    <property type="term" value="P:proteolysis"/>
    <property type="evidence" value="ECO:0007669"/>
    <property type="project" value="UniProtKB-KW"/>
</dbReference>
<evidence type="ECO:0000256" key="10">
    <source>
        <dbReference type="PIRSR" id="PIRSR622684-1"/>
    </source>
</evidence>
<evidence type="ECO:0000259" key="14">
    <source>
        <dbReference type="PROSITE" id="PS50199"/>
    </source>
</evidence>
<dbReference type="Pfam" id="PF00648">
    <property type="entry name" value="Peptidase_C2"/>
    <property type="match status" value="1"/>
</dbReference>
<dbReference type="InterPro" id="IPR001876">
    <property type="entry name" value="Znf_RanBP2"/>
</dbReference>
<evidence type="ECO:0000256" key="2">
    <source>
        <dbReference type="ARBA" id="ARBA00022553"/>
    </source>
</evidence>
<evidence type="ECO:0000256" key="11">
    <source>
        <dbReference type="PROSITE-ProRule" id="PRU00239"/>
    </source>
</evidence>
<sequence length="1042" mass="114106">MGSSASSLASEGRSHHGYVGTAYSGHSLAGWQVIAPPGALWQGAIVPMYRTHRLPVPMDAASSCREWSCCRCTFLNPHGQRHCTICEAPRHQPDLNRILQLSSGQGWSCSRCTFSNLTSSNPSPPPTGCQVCGFLPPAPVPNGVPREPREEAKSPTQDQEPMDTIAPTILSVTPLGWSCPRCTLLNTPVSSSCSACGGPRKLSLPKIPPEALVVPEVIPPPAAFQGSEENSTAQLREPDSPRPLPALPLSPGPHNVPVPRSRREVAPDNPISPPPSAPSRLSKRLSVLDEEQTPAESSPASAEPQVPDSSWPCVKCTLRNHGNTTRCRVCGTVRGSEGEAGQSGGQGLPSPSSTAVLPVPAPRRTEWACPACTLLNETGSTHCAACHTAQRYLTQHRMRGARMVRRRESVRVEQRRQTDEGEANELLENIVSFCQENRVNFVDDSFPPGPRSVGFPESDSVQQRVKRWLRPQEINCSIYKDRGVKWTVFRTPRPSDILQGLLGNCWFLSALAVLAERPELVERVMITRTICPEGAYQVRLCKDGTWCTVLVDDMLPCDEAGYLLFSQAQRKQLWVALIEKALAKLHGSYFALQAGRAIEGLATLTGAPCESLMLQVSSTNPREETVDTDLIWAKMLSSKEAGFLMGASCGGGNMKVDDAAYESMGLRPRHAYSVLDVRDVQGIRLLRLRNPWGRFSWNGSWSDAWSQWPPSLKHELMPHGSSEGVFWMEYTDFIRYFDSVDICKIHTDWHEVRVQGTFPNKASTPVTVTSLTVVERTALEFSLFQEGSRRSDAVDSHLLDLCIMIFRASHGGAGKVMLGRLMAHSKRAVKKFVGCDVMLEPGEYAVVCCAFNHWQAAIAAIGSTIHVSSPTGSGNNRRAASEAMGYILAIYSSRLVMVEQVEAQPTTLADAIILLTEDKGERHEGREGMTCYYLTHGWAGLIVVVENRHPKSYLHIQCDCTDSFNVVSTRGSLKTSDSVPPLHRQVLVILSQLEGNAGFSITHRLAHRKANHALLNDWMSSKGTHSPPLSPEVSGLHGPRPL</sequence>
<dbReference type="GO" id="GO:0005737">
    <property type="term" value="C:cytoplasm"/>
    <property type="evidence" value="ECO:0007669"/>
    <property type="project" value="TreeGrafter"/>
</dbReference>
<keyword evidence="17" id="KW-1185">Reference proteome</keyword>
<evidence type="ECO:0000256" key="5">
    <source>
        <dbReference type="ARBA" id="ARBA00022737"/>
    </source>
</evidence>
<feature type="domain" description="Calpain catalytic" evidence="15">
    <location>
        <begin position="440"/>
        <end position="746"/>
    </location>
</feature>
<dbReference type="PANTHER" id="PTHR10183">
    <property type="entry name" value="CALPAIN"/>
    <property type="match status" value="1"/>
</dbReference>
<feature type="active site" evidence="10 11">
    <location>
        <position position="505"/>
    </location>
</feature>
<reference evidence="16" key="1">
    <citation type="submission" date="2025-08" db="UniProtKB">
        <authorList>
            <consortium name="Ensembl"/>
        </authorList>
    </citation>
    <scope>IDENTIFICATION</scope>
</reference>
<keyword evidence="8 11" id="KW-0788">Thiol protease</keyword>
<evidence type="ECO:0000256" key="6">
    <source>
        <dbReference type="ARBA" id="ARBA00022771"/>
    </source>
</evidence>
<feature type="domain" description="RanBP2-type" evidence="14">
    <location>
        <begin position="177"/>
        <end position="202"/>
    </location>
</feature>
<dbReference type="GeneTree" id="ENSGT00940000158312"/>
<dbReference type="Proteomes" id="UP000694569">
    <property type="component" value="Unplaced"/>
</dbReference>
<evidence type="ECO:0000256" key="12">
    <source>
        <dbReference type="PROSITE-ProRule" id="PRU00322"/>
    </source>
</evidence>
<feature type="region of interest" description="Disordered" evidence="13">
    <location>
        <begin position="335"/>
        <end position="355"/>
    </location>
</feature>
<dbReference type="SUPFAM" id="SSF54001">
    <property type="entry name" value="Cysteine proteinases"/>
    <property type="match status" value="1"/>
</dbReference>
<feature type="domain" description="RanBP2-type" evidence="14">
    <location>
        <begin position="363"/>
        <end position="392"/>
    </location>
</feature>
<feature type="domain" description="RanBP2-type" evidence="14">
    <location>
        <begin position="61"/>
        <end position="92"/>
    </location>
</feature>
<dbReference type="CDD" id="cd00044">
    <property type="entry name" value="CysPc"/>
    <property type="match status" value="1"/>
</dbReference>
<protein>
    <submittedName>
        <fullName evidence="16">Calpain 15</fullName>
    </submittedName>
</protein>
<dbReference type="InterPro" id="IPR038765">
    <property type="entry name" value="Papain-like_cys_pep_sf"/>
</dbReference>
<dbReference type="GO" id="GO:0004198">
    <property type="term" value="F:calcium-dependent cysteine-type endopeptidase activity"/>
    <property type="evidence" value="ECO:0007669"/>
    <property type="project" value="InterPro"/>
</dbReference>
<keyword evidence="2" id="KW-0597">Phosphoprotein</keyword>
<keyword evidence="3 11" id="KW-0645">Protease</keyword>
<organism evidence="16 17">
    <name type="scientific">Leptobrachium leishanense</name>
    <name type="common">Leishan spiny toad</name>
    <dbReference type="NCBI Taxonomy" id="445787"/>
    <lineage>
        <taxon>Eukaryota</taxon>
        <taxon>Metazoa</taxon>
        <taxon>Chordata</taxon>
        <taxon>Craniata</taxon>
        <taxon>Vertebrata</taxon>
        <taxon>Euteleostomi</taxon>
        <taxon>Amphibia</taxon>
        <taxon>Batrachia</taxon>
        <taxon>Anura</taxon>
        <taxon>Pelobatoidea</taxon>
        <taxon>Megophryidae</taxon>
        <taxon>Leptobrachium</taxon>
    </lineage>
</organism>
<keyword evidence="7 11" id="KW-0378">Hydrolase</keyword>
<gene>
    <name evidence="16" type="primary">CAPN15</name>
</gene>
<evidence type="ECO:0000259" key="15">
    <source>
        <dbReference type="PROSITE" id="PS50203"/>
    </source>
</evidence>
<dbReference type="SUPFAM" id="SSF90209">
    <property type="entry name" value="Ran binding protein zinc finger-like"/>
    <property type="match status" value="1"/>
</dbReference>
<keyword evidence="5" id="KW-0677">Repeat</keyword>
<feature type="region of interest" description="Disordered" evidence="13">
    <location>
        <begin position="221"/>
        <end position="311"/>
    </location>
</feature>
<evidence type="ECO:0000256" key="4">
    <source>
        <dbReference type="ARBA" id="ARBA00022723"/>
    </source>
</evidence>
<feature type="active site" evidence="10 11">
    <location>
        <position position="670"/>
    </location>
</feature>
<reference evidence="16" key="2">
    <citation type="submission" date="2025-09" db="UniProtKB">
        <authorList>
            <consortium name="Ensembl"/>
        </authorList>
    </citation>
    <scope>IDENTIFICATION</scope>
</reference>
<evidence type="ECO:0000256" key="13">
    <source>
        <dbReference type="SAM" id="MobiDB-lite"/>
    </source>
</evidence>